<evidence type="ECO:0000256" key="4">
    <source>
        <dbReference type="ARBA" id="ARBA00022676"/>
    </source>
</evidence>
<dbReference type="Proteomes" id="UP000054529">
    <property type="component" value="Unassembled WGS sequence"/>
</dbReference>
<dbReference type="SUPFAM" id="SSF141523">
    <property type="entry name" value="L,D-transpeptidase catalytic domain-like"/>
    <property type="match status" value="1"/>
</dbReference>
<evidence type="ECO:0000256" key="1">
    <source>
        <dbReference type="ARBA" id="ARBA00004418"/>
    </source>
</evidence>
<dbReference type="UniPathway" id="UPA00219"/>
<dbReference type="GO" id="GO:0018104">
    <property type="term" value="P:peptidoglycan-protein cross-linking"/>
    <property type="evidence" value="ECO:0007669"/>
    <property type="project" value="TreeGrafter"/>
</dbReference>
<accession>A0A0C1V686</accession>
<keyword evidence="6" id="KW-0732">Signal</keyword>
<dbReference type="InterPro" id="IPR038063">
    <property type="entry name" value="Transpep_catalytic_dom"/>
</dbReference>
<evidence type="ECO:0000256" key="8">
    <source>
        <dbReference type="ARBA" id="ARBA00022801"/>
    </source>
</evidence>
<dbReference type="PROSITE" id="PS52029">
    <property type="entry name" value="LD_TPASE"/>
    <property type="match status" value="1"/>
</dbReference>
<evidence type="ECO:0000256" key="10">
    <source>
        <dbReference type="ARBA" id="ARBA00022984"/>
    </source>
</evidence>
<keyword evidence="11 12" id="KW-0961">Cell wall biogenesis/degradation</keyword>
<comment type="subcellular location">
    <subcellularLocation>
        <location evidence="1">Periplasm</location>
    </subcellularLocation>
</comment>
<organism evidence="14 15">
    <name type="scientific">Candidatus Riesia pediculischaeffi PTSU</name>
    <dbReference type="NCBI Taxonomy" id="1401651"/>
    <lineage>
        <taxon>Bacteria</taxon>
        <taxon>Pseudomonadati</taxon>
        <taxon>Pseudomonadota</taxon>
        <taxon>Gammaproteobacteria</taxon>
        <taxon>Enterobacterales</taxon>
        <taxon>Enterobacteriaceae</taxon>
        <taxon>Candidatus Riesia</taxon>
    </lineage>
</organism>
<keyword evidence="4" id="KW-0328">Glycosyltransferase</keyword>
<dbReference type="GO" id="GO:0071972">
    <property type="term" value="F:peptidoglycan L,D-transpeptidase activity"/>
    <property type="evidence" value="ECO:0007669"/>
    <property type="project" value="TreeGrafter"/>
</dbReference>
<protein>
    <submittedName>
        <fullName evidence="14">L,D-transpeptidase YcfS</fullName>
    </submittedName>
</protein>
<gene>
    <name evidence="14" type="ORF">P689_122118</name>
</gene>
<evidence type="ECO:0000313" key="15">
    <source>
        <dbReference type="Proteomes" id="UP000054529"/>
    </source>
</evidence>
<evidence type="ECO:0000256" key="9">
    <source>
        <dbReference type="ARBA" id="ARBA00022960"/>
    </source>
</evidence>
<reference evidence="14 15" key="1">
    <citation type="journal article" date="2014" name="G3 (Bethesda)">
        <title>Genome sequence of Candidatus Riesia pediculischaeffi, endosymbiont of chimpanzee lice, and genomic comparison of recently acquired endosymbionts from human and chimpanzee lice.</title>
        <authorList>
            <person name="Boyd B.M."/>
            <person name="Allen J.M."/>
            <person name="de Crecy-Lagard V."/>
            <person name="Reed D.L."/>
        </authorList>
    </citation>
    <scope>NUCLEOTIDE SEQUENCE [LARGE SCALE GENOMIC DNA]</scope>
    <source>
        <strain evidence="14 15">PTSU</strain>
    </source>
</reference>
<feature type="active site" description="Nucleophile" evidence="12">
    <location>
        <position position="228"/>
    </location>
</feature>
<dbReference type="CDD" id="cd16913">
    <property type="entry name" value="YkuD_like"/>
    <property type="match status" value="1"/>
</dbReference>
<keyword evidence="5" id="KW-0808">Transferase</keyword>
<feature type="active site" description="Proton donor/acceptor" evidence="12">
    <location>
        <position position="212"/>
    </location>
</feature>
<dbReference type="AlphaFoldDB" id="A0A0C1V686"/>
<dbReference type="GO" id="GO:0016757">
    <property type="term" value="F:glycosyltransferase activity"/>
    <property type="evidence" value="ECO:0007669"/>
    <property type="project" value="UniProtKB-KW"/>
</dbReference>
<dbReference type="Pfam" id="PF17969">
    <property type="entry name" value="Ldt_C"/>
    <property type="match status" value="1"/>
</dbReference>
<evidence type="ECO:0000256" key="3">
    <source>
        <dbReference type="ARBA" id="ARBA00005992"/>
    </source>
</evidence>
<evidence type="ECO:0000256" key="12">
    <source>
        <dbReference type="PROSITE-ProRule" id="PRU01373"/>
    </source>
</evidence>
<dbReference type="EMBL" id="AWXV01000004">
    <property type="protein sequence ID" value="KIE63949.1"/>
    <property type="molecule type" value="Genomic_DNA"/>
</dbReference>
<evidence type="ECO:0000313" key="14">
    <source>
        <dbReference type="EMBL" id="KIE63949.1"/>
    </source>
</evidence>
<dbReference type="InterPro" id="IPR050979">
    <property type="entry name" value="LD-transpeptidase"/>
</dbReference>
<evidence type="ECO:0000256" key="11">
    <source>
        <dbReference type="ARBA" id="ARBA00023316"/>
    </source>
</evidence>
<feature type="domain" description="L,D-TPase catalytic" evidence="13">
    <location>
        <begin position="115"/>
        <end position="252"/>
    </location>
</feature>
<dbReference type="GO" id="GO:0005576">
    <property type="term" value="C:extracellular region"/>
    <property type="evidence" value="ECO:0007669"/>
    <property type="project" value="TreeGrafter"/>
</dbReference>
<dbReference type="PATRIC" id="fig|1401651.3.peg.382"/>
<evidence type="ECO:0000259" key="13">
    <source>
        <dbReference type="PROSITE" id="PS52029"/>
    </source>
</evidence>
<comment type="similarity">
    <text evidence="3">Belongs to the YkuD family.</text>
</comment>
<evidence type="ECO:0000256" key="7">
    <source>
        <dbReference type="ARBA" id="ARBA00022764"/>
    </source>
</evidence>
<keyword evidence="8" id="KW-0378">Hydrolase</keyword>
<dbReference type="RefSeq" id="WP_241763031.1">
    <property type="nucleotide sequence ID" value="NZ_AWXV01000004.1"/>
</dbReference>
<evidence type="ECO:0000256" key="6">
    <source>
        <dbReference type="ARBA" id="ARBA00022729"/>
    </source>
</evidence>
<dbReference type="HOGENOM" id="CLU_046834_0_0_6"/>
<comment type="pathway">
    <text evidence="2 12">Cell wall biogenesis; peptidoglycan biosynthesis.</text>
</comment>
<name>A0A0C1V686_9ENTR</name>
<dbReference type="GO" id="GO:0071555">
    <property type="term" value="P:cell wall organization"/>
    <property type="evidence" value="ECO:0007669"/>
    <property type="project" value="UniProtKB-UniRule"/>
</dbReference>
<dbReference type="GO" id="GO:0008360">
    <property type="term" value="P:regulation of cell shape"/>
    <property type="evidence" value="ECO:0007669"/>
    <property type="project" value="UniProtKB-UniRule"/>
</dbReference>
<dbReference type="GO" id="GO:0042597">
    <property type="term" value="C:periplasmic space"/>
    <property type="evidence" value="ECO:0007669"/>
    <property type="project" value="UniProtKB-SubCell"/>
</dbReference>
<dbReference type="Pfam" id="PF03734">
    <property type="entry name" value="YkuD"/>
    <property type="match status" value="1"/>
</dbReference>
<evidence type="ECO:0000256" key="5">
    <source>
        <dbReference type="ARBA" id="ARBA00022679"/>
    </source>
</evidence>
<dbReference type="InterPro" id="IPR005490">
    <property type="entry name" value="LD_TPept_cat_dom"/>
</dbReference>
<dbReference type="InterPro" id="IPR041597">
    <property type="entry name" value="Ldt_C"/>
</dbReference>
<keyword evidence="10 12" id="KW-0573">Peptidoglycan synthesis</keyword>
<comment type="caution">
    <text evidence="14">The sequence shown here is derived from an EMBL/GenBank/DDBJ whole genome shotgun (WGS) entry which is preliminary data.</text>
</comment>
<sequence length="322" mass="36998">MKIKFNDMLRKVRKEVPLLFCKTILVFTIFCCILLDHFTFARSYKFNQYERLIGKIEKYIVPDGKQSLEDIMSRFQVGLLGTLQLNPELDVYLPSPGSEVILPSQMILPKLKKDDKILINLAELRMYHLLKKEKIVSVYPVGIGQIEASTPTFEAKVIQMIKNPSWVPTNNIRKRYAKEGINLPKVVPSGTDNPMGMYAIRLSYGHGEYLIHGTNENFGIGSRVTSGCIRLRKEDIKDLFSKVKVGDNVRIINEPIKYSKESDGECYIEAHRPLSERTESTMSYEKNLELKDFLEENKIDKIFFLKAISDQLGIPIKLKKNT</sequence>
<dbReference type="PANTHER" id="PTHR30582">
    <property type="entry name" value="L,D-TRANSPEPTIDASE"/>
    <property type="match status" value="1"/>
</dbReference>
<dbReference type="PANTHER" id="PTHR30582:SF24">
    <property type="entry name" value="L,D-TRANSPEPTIDASE ERFK_SRFK-RELATED"/>
    <property type="match status" value="1"/>
</dbReference>
<evidence type="ECO:0000256" key="2">
    <source>
        <dbReference type="ARBA" id="ARBA00004752"/>
    </source>
</evidence>
<keyword evidence="7" id="KW-0574">Periplasm</keyword>
<dbReference type="Gene3D" id="2.40.440.10">
    <property type="entry name" value="L,D-transpeptidase catalytic domain-like"/>
    <property type="match status" value="1"/>
</dbReference>
<keyword evidence="9 12" id="KW-0133">Cell shape</keyword>
<proteinExistence type="inferred from homology"/>